<evidence type="ECO:0000313" key="5">
    <source>
        <dbReference type="Proteomes" id="UP000239757"/>
    </source>
</evidence>
<name>A0A2P5VNF4_GOSBA</name>
<protein>
    <recommendedName>
        <fullName evidence="6">Centromere/kinetochore protein zw10 homolog</fullName>
    </recommendedName>
</protein>
<organism evidence="4 5">
    <name type="scientific">Gossypium barbadense</name>
    <name type="common">Sea Island cotton</name>
    <name type="synonym">Hibiscus barbadensis</name>
    <dbReference type="NCBI Taxonomy" id="3634"/>
    <lineage>
        <taxon>Eukaryota</taxon>
        <taxon>Viridiplantae</taxon>
        <taxon>Streptophyta</taxon>
        <taxon>Embryophyta</taxon>
        <taxon>Tracheophyta</taxon>
        <taxon>Spermatophyta</taxon>
        <taxon>Magnoliopsida</taxon>
        <taxon>eudicotyledons</taxon>
        <taxon>Gunneridae</taxon>
        <taxon>Pentapetalae</taxon>
        <taxon>rosids</taxon>
        <taxon>malvids</taxon>
        <taxon>Malvales</taxon>
        <taxon>Malvaceae</taxon>
        <taxon>Malvoideae</taxon>
        <taxon>Gossypium</taxon>
    </lineage>
</organism>
<feature type="domain" description="ZW10 C-terminal helical" evidence="3">
    <location>
        <begin position="591"/>
        <end position="747"/>
    </location>
</feature>
<evidence type="ECO:0000259" key="1">
    <source>
        <dbReference type="Pfam" id="PF06248"/>
    </source>
</evidence>
<dbReference type="Gene3D" id="1.10.357.150">
    <property type="match status" value="1"/>
</dbReference>
<evidence type="ECO:0008006" key="6">
    <source>
        <dbReference type="Google" id="ProtNLM"/>
    </source>
</evidence>
<dbReference type="InterPro" id="IPR009361">
    <property type="entry name" value="Zw10_N"/>
</dbReference>
<evidence type="ECO:0000259" key="3">
    <source>
        <dbReference type="Pfam" id="PF22766"/>
    </source>
</evidence>
<dbReference type="InterPro" id="IPR055148">
    <property type="entry name" value="ZW10_C_2"/>
</dbReference>
<dbReference type="GO" id="GO:0005634">
    <property type="term" value="C:nucleus"/>
    <property type="evidence" value="ECO:0007669"/>
    <property type="project" value="InterPro"/>
</dbReference>
<evidence type="ECO:0000259" key="2">
    <source>
        <dbReference type="Pfam" id="PF20665"/>
    </source>
</evidence>
<dbReference type="GO" id="GO:0006888">
    <property type="term" value="P:endoplasmic reticulum to Golgi vesicle-mediated transport"/>
    <property type="evidence" value="ECO:0007669"/>
    <property type="project" value="TreeGrafter"/>
</dbReference>
<dbReference type="Pfam" id="PF06248">
    <property type="entry name" value="Zw10_N"/>
    <property type="match status" value="1"/>
</dbReference>
<dbReference type="Pfam" id="PF22766">
    <property type="entry name" value="ZW10_C2"/>
    <property type="match status" value="1"/>
</dbReference>
<feature type="domain" description="Centromere/kinetochore protein zw10 middle" evidence="2">
    <location>
        <begin position="174"/>
        <end position="408"/>
    </location>
</feature>
<accession>A0A2P5VNF4</accession>
<dbReference type="InterPro" id="IPR046362">
    <property type="entry name" value="Zw10/DSL1_C_sf"/>
</dbReference>
<dbReference type="Pfam" id="PF20665">
    <property type="entry name" value="Zw10_middle"/>
    <property type="match status" value="1"/>
</dbReference>
<evidence type="ECO:0000313" key="4">
    <source>
        <dbReference type="EMBL" id="PPR80358.1"/>
    </source>
</evidence>
<dbReference type="PANTHER" id="PTHR12205">
    <property type="entry name" value="CENTROMERE/KINETOCHORE PROTEIN ZW10"/>
    <property type="match status" value="1"/>
</dbReference>
<dbReference type="PANTHER" id="PTHR12205:SF0">
    <property type="entry name" value="CENTROMERE_KINETOCHORE PROTEIN ZW10 HOMOLOG"/>
    <property type="match status" value="1"/>
</dbReference>
<dbReference type="Proteomes" id="UP000239757">
    <property type="component" value="Unassembled WGS sequence"/>
</dbReference>
<dbReference type="OrthoDB" id="534815at2759"/>
<dbReference type="GO" id="GO:1990423">
    <property type="term" value="C:RZZ complex"/>
    <property type="evidence" value="ECO:0007669"/>
    <property type="project" value="TreeGrafter"/>
</dbReference>
<dbReference type="InterPro" id="IPR048344">
    <property type="entry name" value="Zw10_middle"/>
</dbReference>
<reference evidence="4 5" key="1">
    <citation type="submission" date="2015-01" db="EMBL/GenBank/DDBJ databases">
        <title>Genome of allotetraploid Gossypium barbadense reveals genomic plasticity and fiber elongation in cotton evolution.</title>
        <authorList>
            <person name="Chen X."/>
            <person name="Liu X."/>
            <person name="Zhao B."/>
            <person name="Zheng H."/>
            <person name="Hu Y."/>
            <person name="Lu G."/>
            <person name="Yang C."/>
            <person name="Chen J."/>
            <person name="Shan C."/>
            <person name="Zhang L."/>
            <person name="Zhou Y."/>
            <person name="Wang L."/>
            <person name="Guo W."/>
            <person name="Bai Y."/>
            <person name="Ruan J."/>
            <person name="Shangguan X."/>
            <person name="Mao Y."/>
            <person name="Jiang J."/>
            <person name="Zhu Y."/>
            <person name="Lei J."/>
            <person name="Kang H."/>
            <person name="Chen S."/>
            <person name="He X."/>
            <person name="Wang R."/>
            <person name="Wang Y."/>
            <person name="Chen J."/>
            <person name="Wang L."/>
            <person name="Yu S."/>
            <person name="Wang B."/>
            <person name="Wei J."/>
            <person name="Song S."/>
            <person name="Lu X."/>
            <person name="Gao Z."/>
            <person name="Gu W."/>
            <person name="Deng X."/>
            <person name="Ma D."/>
            <person name="Wang S."/>
            <person name="Liang W."/>
            <person name="Fang L."/>
            <person name="Cai C."/>
            <person name="Zhu X."/>
            <person name="Zhou B."/>
            <person name="Zhang Y."/>
            <person name="Chen Z."/>
            <person name="Xu S."/>
            <person name="Zhu R."/>
            <person name="Wang S."/>
            <person name="Zhang T."/>
            <person name="Zhao G."/>
        </authorList>
    </citation>
    <scope>NUCLEOTIDE SEQUENCE [LARGE SCALE GENOMIC DNA]</scope>
    <source>
        <strain evidence="5">cv. Xinhai21</strain>
        <tissue evidence="4">Leaf</tissue>
    </source>
</reference>
<sequence>MDPLFDRINVRDLLSGHDLSDPSTPLSTPDLRLIISRLESHSLHIKSKVRSYLLSHREDFASLFSQCNDAVFKTSEISDNVSGILSLISDRPIDVEIRKLVDEIGRTTKEAREKREMLGLLKIIVGICERLEGARSAFSDGRLRFAAEEVKELKKALRIGDEEEGEPIVYGLLRKQWADLFDEMQDLFSKFMENAVRFEQDSRTIRVKYKLCVDKMDGIELHTVMEAMDVAGILDYSLAKAADLIIKHAITPAVSYGSPAMFAEDVNQGSKGISETVLKILPSQDCKIVDVDGDAIYARVIQVIKFIFKHICFENGSWIRSFGRLTWPRISDIIISKFLSKVVPEDASKLVDFQKIVKCTSEFEFSLKEMMFISASDGKDYRLSSFSENVEVHFAFRKKTEILGKARNSLLQCDFSLPQRKKQILGKARNHSFNVDFSLPQVGPLLKNDGMAINSSNQVVDLIFSSERCVVSKAASQLMELVHQTLQDVCLSSARVALEFYHAVRDAILLYEAVIPVKLERQLDGINQVAILMYNDCLFLSQEILGLAFEYRTDFPDSIKEHAVFADMAPRFHLMAEEILQRQIRIVIFNLREAVFILEKVHIIWEPLLRPSTYKRSMCMVLESVFSRITKDILLLDDLAAEETLQLQRLIHMMLDNLSSLLKSLISAFDSNAKSEEDTSRPIDDLIPSLRKIRKLGELLDMPLKSITSAWESGELMSCGFTILELKDFIRAIFADSTLRKECIWRIENL</sequence>
<dbReference type="EMBL" id="KZ671883">
    <property type="protein sequence ID" value="PPR80358.1"/>
    <property type="molecule type" value="Genomic_DNA"/>
</dbReference>
<dbReference type="GO" id="GO:0007094">
    <property type="term" value="P:mitotic spindle assembly checkpoint signaling"/>
    <property type="evidence" value="ECO:0007669"/>
    <property type="project" value="TreeGrafter"/>
</dbReference>
<feature type="domain" description="Centromere/kinetochore protein zw10 N-terminal" evidence="1">
    <location>
        <begin position="38"/>
        <end position="131"/>
    </location>
</feature>
<dbReference type="AlphaFoldDB" id="A0A2P5VNF4"/>
<dbReference type="GO" id="GO:0005737">
    <property type="term" value="C:cytoplasm"/>
    <property type="evidence" value="ECO:0007669"/>
    <property type="project" value="GOC"/>
</dbReference>
<gene>
    <name evidence="4" type="ORF">GOBAR_AA40356</name>
</gene>
<proteinExistence type="predicted"/>